<dbReference type="EMBL" id="GGEC01083687">
    <property type="protein sequence ID" value="MBX64171.1"/>
    <property type="molecule type" value="Transcribed_RNA"/>
</dbReference>
<evidence type="ECO:0000313" key="1">
    <source>
        <dbReference type="EMBL" id="MBX64171.1"/>
    </source>
</evidence>
<accession>A0A2P2QB04</accession>
<proteinExistence type="predicted"/>
<organism evidence="1">
    <name type="scientific">Rhizophora mucronata</name>
    <name type="common">Asiatic mangrove</name>
    <dbReference type="NCBI Taxonomy" id="61149"/>
    <lineage>
        <taxon>Eukaryota</taxon>
        <taxon>Viridiplantae</taxon>
        <taxon>Streptophyta</taxon>
        <taxon>Embryophyta</taxon>
        <taxon>Tracheophyta</taxon>
        <taxon>Spermatophyta</taxon>
        <taxon>Magnoliopsida</taxon>
        <taxon>eudicotyledons</taxon>
        <taxon>Gunneridae</taxon>
        <taxon>Pentapetalae</taxon>
        <taxon>rosids</taxon>
        <taxon>fabids</taxon>
        <taxon>Malpighiales</taxon>
        <taxon>Rhizophoraceae</taxon>
        <taxon>Rhizophora</taxon>
    </lineage>
</organism>
<sequence length="29" mass="3155">MNSNKTQRVLTANFPWSDGAFPISAICAN</sequence>
<reference evidence="1" key="1">
    <citation type="submission" date="2018-02" db="EMBL/GenBank/DDBJ databases">
        <title>Rhizophora mucronata_Transcriptome.</title>
        <authorList>
            <person name="Meera S.P."/>
            <person name="Sreeshan A."/>
            <person name="Augustine A."/>
        </authorList>
    </citation>
    <scope>NUCLEOTIDE SEQUENCE</scope>
    <source>
        <tissue evidence="1">Leaf</tissue>
    </source>
</reference>
<dbReference type="AlphaFoldDB" id="A0A2P2QB04"/>
<name>A0A2P2QB04_RHIMU</name>
<protein>
    <submittedName>
        <fullName evidence="1">Uncharacterized protein</fullName>
    </submittedName>
</protein>